<dbReference type="InterPro" id="IPR038595">
    <property type="entry name" value="LOR_sf"/>
</dbReference>
<dbReference type="Gene3D" id="2.40.160.200">
    <property type="entry name" value="LURP1-related"/>
    <property type="match status" value="1"/>
</dbReference>
<dbReference type="AlphaFoldDB" id="A0A5P1EAV6"/>
<evidence type="ECO:0000256" key="1">
    <source>
        <dbReference type="ARBA" id="ARBA00005437"/>
    </source>
</evidence>
<accession>A0A5P1EAV6</accession>
<dbReference type="Proteomes" id="UP000243459">
    <property type="component" value="Chromosome 7"/>
</dbReference>
<name>A0A5P1EAV6_ASPOF</name>
<dbReference type="OMA" id="ACKSSHE"/>
<comment type="similarity">
    <text evidence="1">Belongs to the LOR family.</text>
</comment>
<evidence type="ECO:0000313" key="3">
    <source>
        <dbReference type="Proteomes" id="UP000243459"/>
    </source>
</evidence>
<gene>
    <name evidence="2" type="ORF">A4U43_C07F9850</name>
</gene>
<dbReference type="Gramene" id="ONK62954">
    <property type="protein sequence ID" value="ONK62954"/>
    <property type="gene ID" value="A4U43_C07F9850"/>
</dbReference>
<dbReference type="SUPFAM" id="SSF54518">
    <property type="entry name" value="Tubby C-terminal domain-like"/>
    <property type="match status" value="1"/>
</dbReference>
<protein>
    <submittedName>
        <fullName evidence="2">Uncharacterized protein</fullName>
    </submittedName>
</protein>
<dbReference type="PANTHER" id="PTHR31087">
    <property type="match status" value="1"/>
</dbReference>
<evidence type="ECO:0000313" key="2">
    <source>
        <dbReference type="EMBL" id="ONK62954.1"/>
    </source>
</evidence>
<dbReference type="InterPro" id="IPR007612">
    <property type="entry name" value="LOR"/>
</dbReference>
<dbReference type="OrthoDB" id="652749at2759"/>
<sequence length="179" mass="20272">MAKVYPRAHLSSSSSSSTSSDIQILTMWMKSLVLNGNGCTIYNSDGQIVYRVDNYACKSSHEVCLMDHGGRILTKILRKKPRVFGQWEGYRSDGLTVEEQVPWFRVQKTSRILKRDHHFEATVTYENGNNNLSCYKILGSPRKTEYKIIDRQGKPVAEVKRKLTSTGVALGEDVLTLIQ</sequence>
<dbReference type="PANTHER" id="PTHR31087:SF25">
    <property type="entry name" value="TRANSLATION INITIATION FACTOR 2B FAMILY PROTEIN, PUTATIVE, EXPRESSED-RELATED"/>
    <property type="match status" value="1"/>
</dbReference>
<keyword evidence="3" id="KW-1185">Reference proteome</keyword>
<dbReference type="EMBL" id="CM007387">
    <property type="protein sequence ID" value="ONK62954.1"/>
    <property type="molecule type" value="Genomic_DNA"/>
</dbReference>
<dbReference type="InterPro" id="IPR025659">
    <property type="entry name" value="Tubby-like_C"/>
</dbReference>
<dbReference type="Pfam" id="PF04525">
    <property type="entry name" value="LOR"/>
    <property type="match status" value="1"/>
</dbReference>
<proteinExistence type="inferred from homology"/>
<reference evidence="3" key="1">
    <citation type="journal article" date="2017" name="Nat. Commun.">
        <title>The asparagus genome sheds light on the origin and evolution of a young Y chromosome.</title>
        <authorList>
            <person name="Harkess A."/>
            <person name="Zhou J."/>
            <person name="Xu C."/>
            <person name="Bowers J.E."/>
            <person name="Van der Hulst R."/>
            <person name="Ayyampalayam S."/>
            <person name="Mercati F."/>
            <person name="Riccardi P."/>
            <person name="McKain M.R."/>
            <person name="Kakrana A."/>
            <person name="Tang H."/>
            <person name="Ray J."/>
            <person name="Groenendijk J."/>
            <person name="Arikit S."/>
            <person name="Mathioni S.M."/>
            <person name="Nakano M."/>
            <person name="Shan H."/>
            <person name="Telgmann-Rauber A."/>
            <person name="Kanno A."/>
            <person name="Yue Z."/>
            <person name="Chen H."/>
            <person name="Li W."/>
            <person name="Chen Y."/>
            <person name="Xu X."/>
            <person name="Zhang Y."/>
            <person name="Luo S."/>
            <person name="Chen H."/>
            <person name="Gao J."/>
            <person name="Mao Z."/>
            <person name="Pires J.C."/>
            <person name="Luo M."/>
            <person name="Kudrna D."/>
            <person name="Wing R.A."/>
            <person name="Meyers B.C."/>
            <person name="Yi K."/>
            <person name="Kong H."/>
            <person name="Lavrijsen P."/>
            <person name="Sunseri F."/>
            <person name="Falavigna A."/>
            <person name="Ye Y."/>
            <person name="Leebens-Mack J.H."/>
            <person name="Chen G."/>
        </authorList>
    </citation>
    <scope>NUCLEOTIDE SEQUENCE [LARGE SCALE GENOMIC DNA]</scope>
    <source>
        <strain evidence="3">cv. DH0086</strain>
    </source>
</reference>
<organism evidence="2 3">
    <name type="scientific">Asparagus officinalis</name>
    <name type="common">Garden asparagus</name>
    <dbReference type="NCBI Taxonomy" id="4686"/>
    <lineage>
        <taxon>Eukaryota</taxon>
        <taxon>Viridiplantae</taxon>
        <taxon>Streptophyta</taxon>
        <taxon>Embryophyta</taxon>
        <taxon>Tracheophyta</taxon>
        <taxon>Spermatophyta</taxon>
        <taxon>Magnoliopsida</taxon>
        <taxon>Liliopsida</taxon>
        <taxon>Asparagales</taxon>
        <taxon>Asparagaceae</taxon>
        <taxon>Asparagoideae</taxon>
        <taxon>Asparagus</taxon>
    </lineage>
</organism>